<feature type="region of interest" description="Disordered" evidence="6">
    <location>
        <begin position="94"/>
        <end position="118"/>
    </location>
</feature>
<accession>A0A1E5UMQ3</accession>
<proteinExistence type="predicted"/>
<dbReference type="PANTHER" id="PTHR47974">
    <property type="entry name" value="OS07G0415500 PROTEIN"/>
    <property type="match status" value="1"/>
</dbReference>
<dbReference type="EMBL" id="LWDX02070891">
    <property type="protein sequence ID" value="OEL14170.1"/>
    <property type="molecule type" value="Genomic_DNA"/>
</dbReference>
<keyword evidence="4" id="KW-1133">Transmembrane helix</keyword>
<evidence type="ECO:0000256" key="2">
    <source>
        <dbReference type="ARBA" id="ARBA00022692"/>
    </source>
</evidence>
<keyword evidence="8" id="KW-1185">Reference proteome</keyword>
<keyword evidence="3" id="KW-0732">Signal</keyword>
<comment type="subcellular location">
    <subcellularLocation>
        <location evidence="1">Membrane</location>
        <topology evidence="1">Single-pass membrane protein</topology>
    </subcellularLocation>
</comment>
<keyword evidence="5" id="KW-0472">Membrane</keyword>
<evidence type="ECO:0000313" key="8">
    <source>
        <dbReference type="Proteomes" id="UP000095767"/>
    </source>
</evidence>
<organism evidence="7 8">
    <name type="scientific">Dichanthelium oligosanthes</name>
    <dbReference type="NCBI Taxonomy" id="888268"/>
    <lineage>
        <taxon>Eukaryota</taxon>
        <taxon>Viridiplantae</taxon>
        <taxon>Streptophyta</taxon>
        <taxon>Embryophyta</taxon>
        <taxon>Tracheophyta</taxon>
        <taxon>Spermatophyta</taxon>
        <taxon>Magnoliopsida</taxon>
        <taxon>Liliopsida</taxon>
        <taxon>Poales</taxon>
        <taxon>Poaceae</taxon>
        <taxon>PACMAD clade</taxon>
        <taxon>Panicoideae</taxon>
        <taxon>Panicodae</taxon>
        <taxon>Paniceae</taxon>
        <taxon>Dichantheliinae</taxon>
        <taxon>Dichanthelium</taxon>
    </lineage>
</organism>
<dbReference type="Proteomes" id="UP000095767">
    <property type="component" value="Unassembled WGS sequence"/>
</dbReference>
<sequence>MVQVERALQVSFWCIQEQPAQRPSIGKVVQMLEGIMDLKRPPPPKSLDSFLSTTTGTTRTGSGVSTSMVSTVASSAHPIVLTTSPNLEQEMVLDRSASTRNRERVSRQLSSPLPYMTMGGASSIHGRSLKF</sequence>
<name>A0A1E5UMQ3_9POAL</name>
<feature type="region of interest" description="Disordered" evidence="6">
    <location>
        <begin position="37"/>
        <end position="65"/>
    </location>
</feature>
<dbReference type="STRING" id="888268.A0A1E5UMQ3"/>
<dbReference type="OrthoDB" id="5857966at2759"/>
<dbReference type="GO" id="GO:0016020">
    <property type="term" value="C:membrane"/>
    <property type="evidence" value="ECO:0007669"/>
    <property type="project" value="UniProtKB-SubCell"/>
</dbReference>
<dbReference type="PANTHER" id="PTHR47974:SF9">
    <property type="entry name" value="RECEPTOR-LIKE SERINE_THREONINE-PROTEIN KINASE"/>
    <property type="match status" value="1"/>
</dbReference>
<evidence type="ECO:0000313" key="7">
    <source>
        <dbReference type="EMBL" id="OEL14170.1"/>
    </source>
</evidence>
<evidence type="ECO:0000256" key="5">
    <source>
        <dbReference type="ARBA" id="ARBA00023136"/>
    </source>
</evidence>
<dbReference type="AlphaFoldDB" id="A0A1E5UMQ3"/>
<reference evidence="7 8" key="1">
    <citation type="submission" date="2016-09" db="EMBL/GenBank/DDBJ databases">
        <title>The draft genome of Dichanthelium oligosanthes: A C3 panicoid grass species.</title>
        <authorList>
            <person name="Studer A.J."/>
            <person name="Schnable J.C."/>
            <person name="Brutnell T.P."/>
        </authorList>
    </citation>
    <scope>NUCLEOTIDE SEQUENCE [LARGE SCALE GENOMIC DNA]</scope>
    <source>
        <strain evidence="8">cv. Kellogg 1175</strain>
        <tissue evidence="7">Leaf</tissue>
    </source>
</reference>
<evidence type="ECO:0000256" key="3">
    <source>
        <dbReference type="ARBA" id="ARBA00022729"/>
    </source>
</evidence>
<feature type="compositionally biased region" description="Low complexity" evidence="6">
    <location>
        <begin position="52"/>
        <end position="65"/>
    </location>
</feature>
<evidence type="ECO:0000256" key="4">
    <source>
        <dbReference type="ARBA" id="ARBA00022989"/>
    </source>
</evidence>
<comment type="caution">
    <text evidence="7">The sequence shown here is derived from an EMBL/GenBank/DDBJ whole genome shotgun (WGS) entry which is preliminary data.</text>
</comment>
<protein>
    <submittedName>
        <fullName evidence="7">Uncharacterized protein</fullName>
    </submittedName>
</protein>
<keyword evidence="2" id="KW-0812">Transmembrane</keyword>
<evidence type="ECO:0000256" key="6">
    <source>
        <dbReference type="SAM" id="MobiDB-lite"/>
    </source>
</evidence>
<evidence type="ECO:0000256" key="1">
    <source>
        <dbReference type="ARBA" id="ARBA00004167"/>
    </source>
</evidence>
<gene>
    <name evidence="7" type="ORF">BAE44_0024811</name>
</gene>